<dbReference type="InterPro" id="IPR015943">
    <property type="entry name" value="WD40/YVTN_repeat-like_dom_sf"/>
</dbReference>
<comment type="function">
    <text evidence="12 13">The coatomer is a cytosolic protein complex that binds to dilysine motifs and reversibly associates with Golgi non-clathrin-coated vesicles, which further mediate biosynthetic protein transport from the ER, via the Golgi up to the trans Golgi network. Coatomer complex is required for budding from Golgi membranes, and is essential for the retrograde Golgi-to-ER transport of dilysine-tagged proteins.</text>
</comment>
<protein>
    <recommendedName>
        <fullName evidence="13">Coatomer subunit beta'</fullName>
    </recommendedName>
</protein>
<dbReference type="eggNOG" id="KOG0276">
    <property type="taxonomic scope" value="Eukaryota"/>
</dbReference>
<evidence type="ECO:0000256" key="15">
    <source>
        <dbReference type="SAM" id="MobiDB-lite"/>
    </source>
</evidence>
<dbReference type="FunFam" id="1.25.40.470:FF:000001">
    <property type="entry name" value="Coatomer subunit beta"/>
    <property type="match status" value="1"/>
</dbReference>
<dbReference type="FunFam" id="2.130.10.10:FF:000016">
    <property type="entry name" value="Coatomer alpha subunit, putative"/>
    <property type="match status" value="1"/>
</dbReference>
<dbReference type="EMBL" id="AP006502">
    <property type="protein sequence ID" value="BAM83516.1"/>
    <property type="molecule type" value="Genomic_DNA"/>
</dbReference>
<dbReference type="InterPro" id="IPR036322">
    <property type="entry name" value="WD40_repeat_dom_sf"/>
</dbReference>
<dbReference type="OrthoDB" id="10261470at2759"/>
<dbReference type="PROSITE" id="PS50082">
    <property type="entry name" value="WD_REPEATS_2"/>
    <property type="match status" value="4"/>
</dbReference>
<dbReference type="CDD" id="cd22947">
    <property type="entry name" value="Coatomer_WDAD_beta-like"/>
    <property type="match status" value="1"/>
</dbReference>
<evidence type="ECO:0000256" key="14">
    <source>
        <dbReference type="PROSITE-ProRule" id="PRU00221"/>
    </source>
</evidence>
<dbReference type="InterPro" id="IPR019775">
    <property type="entry name" value="WD40_repeat_CS"/>
</dbReference>
<dbReference type="GO" id="GO:0006890">
    <property type="term" value="P:retrograde vesicle-mediated transport, Golgi to endoplasmic reticulum"/>
    <property type="evidence" value="ECO:0007669"/>
    <property type="project" value="TreeGrafter"/>
</dbReference>
<dbReference type="SUPFAM" id="SSF50978">
    <property type="entry name" value="WD40 repeat-like"/>
    <property type="match status" value="2"/>
</dbReference>
<feature type="repeat" description="WD" evidence="14">
    <location>
        <begin position="181"/>
        <end position="224"/>
    </location>
</feature>
<dbReference type="Pfam" id="PF23953">
    <property type="entry name" value="TPR_COPA_B"/>
    <property type="match status" value="1"/>
</dbReference>
<comment type="subcellular location">
    <subcellularLocation>
        <location evidence="1 13">Cytoplasmic vesicle</location>
        <location evidence="1 13">COPI-coated vesicle membrane</location>
        <topology evidence="1 13">Peripheral membrane protein</topology>
        <orientation evidence="1 13">Cytoplasmic side</orientation>
    </subcellularLocation>
    <subcellularLocation>
        <location evidence="13">Golgi apparatus membrane</location>
        <topology evidence="13">Peripheral membrane protein</topology>
        <orientation evidence="13">Cytoplasmic side</orientation>
    </subcellularLocation>
    <text evidence="13">The coatomer is cytoplasmic or polymerized on the cytoplasmic side of the Golgi, as well as on the vesicles/buds originating from it.</text>
</comment>
<feature type="repeat" description="WD" evidence="14">
    <location>
        <begin position="225"/>
        <end position="266"/>
    </location>
</feature>
<dbReference type="PANTHER" id="PTHR19876:SF2">
    <property type="entry name" value="COATOMER SUBUNIT BETA"/>
    <property type="match status" value="1"/>
</dbReference>
<keyword evidence="11 13" id="KW-0968">Cytoplasmic vesicle</keyword>
<accession>M1UY38</accession>
<organism evidence="18 19">
    <name type="scientific">Cyanidioschyzon merolae (strain NIES-3377 / 10D)</name>
    <name type="common">Unicellular red alga</name>
    <dbReference type="NCBI Taxonomy" id="280699"/>
    <lineage>
        <taxon>Eukaryota</taxon>
        <taxon>Rhodophyta</taxon>
        <taxon>Bangiophyceae</taxon>
        <taxon>Cyanidiales</taxon>
        <taxon>Cyanidiaceae</taxon>
        <taxon>Cyanidioschyzon</taxon>
    </lineage>
</organism>
<evidence type="ECO:0000256" key="1">
    <source>
        <dbReference type="ARBA" id="ARBA00004347"/>
    </source>
</evidence>
<dbReference type="HOGENOM" id="CLU_005507_1_0_1"/>
<dbReference type="STRING" id="280699.M1UY38"/>
<gene>
    <name evidence="18" type="ORF">CYME_CMT617C</name>
</gene>
<dbReference type="PIRSF" id="PIRSF005567">
    <property type="entry name" value="Coatomer_beta'_subunit"/>
    <property type="match status" value="1"/>
</dbReference>
<evidence type="ECO:0000259" key="17">
    <source>
        <dbReference type="Pfam" id="PF23953"/>
    </source>
</evidence>
<evidence type="ECO:0000256" key="5">
    <source>
        <dbReference type="ARBA" id="ARBA00022574"/>
    </source>
</evidence>
<dbReference type="GO" id="GO:0000139">
    <property type="term" value="C:Golgi membrane"/>
    <property type="evidence" value="ECO:0007669"/>
    <property type="project" value="UniProtKB-SubCell"/>
</dbReference>
<feature type="domain" description="COPA/B second beta-propeller" evidence="16">
    <location>
        <begin position="320"/>
        <end position="579"/>
    </location>
</feature>
<dbReference type="PROSITE" id="PS50294">
    <property type="entry name" value="WD_REPEATS_REGION"/>
    <property type="match status" value="4"/>
</dbReference>
<evidence type="ECO:0000256" key="7">
    <source>
        <dbReference type="ARBA" id="ARBA00022892"/>
    </source>
</evidence>
<keyword evidence="7 13" id="KW-0931">ER-Golgi transport</keyword>
<dbReference type="InterPro" id="IPR020472">
    <property type="entry name" value="WD40_PAC1"/>
</dbReference>
<comment type="subunit">
    <text evidence="13">Oligomeric complex that consists of at least the alpha, beta, beta', gamma, delta, epsilon and zeta subunits.</text>
</comment>
<dbReference type="OMA" id="YVDYYPQ"/>
<evidence type="ECO:0000256" key="10">
    <source>
        <dbReference type="ARBA" id="ARBA00023136"/>
    </source>
</evidence>
<dbReference type="CDD" id="cd00200">
    <property type="entry name" value="WD40"/>
    <property type="match status" value="1"/>
</dbReference>
<keyword evidence="8 13" id="KW-0653">Protein transport</keyword>
<evidence type="ECO:0000256" key="11">
    <source>
        <dbReference type="ARBA" id="ARBA00023329"/>
    </source>
</evidence>
<reference evidence="18 19" key="1">
    <citation type="journal article" date="2004" name="Nature">
        <title>Genome sequence of the ultrasmall unicellular red alga Cyanidioschyzon merolae 10D.</title>
        <authorList>
            <person name="Matsuzaki M."/>
            <person name="Misumi O."/>
            <person name="Shin-i T."/>
            <person name="Maruyama S."/>
            <person name="Takahara M."/>
            <person name="Miyagishima S."/>
            <person name="Mori T."/>
            <person name="Nishida K."/>
            <person name="Yagisawa F."/>
            <person name="Nishida K."/>
            <person name="Yoshida Y."/>
            <person name="Nishimura Y."/>
            <person name="Nakao S."/>
            <person name="Kobayashi T."/>
            <person name="Momoyama Y."/>
            <person name="Higashiyama T."/>
            <person name="Minoda A."/>
            <person name="Sano M."/>
            <person name="Nomoto H."/>
            <person name="Oishi K."/>
            <person name="Hayashi H."/>
            <person name="Ohta F."/>
            <person name="Nishizaka S."/>
            <person name="Haga S."/>
            <person name="Miura S."/>
            <person name="Morishita T."/>
            <person name="Kabeya Y."/>
            <person name="Terasawa K."/>
            <person name="Suzuki Y."/>
            <person name="Ishii Y."/>
            <person name="Asakawa S."/>
            <person name="Takano H."/>
            <person name="Ohta N."/>
            <person name="Kuroiwa H."/>
            <person name="Tanaka K."/>
            <person name="Shimizu N."/>
            <person name="Sugano S."/>
            <person name="Sato N."/>
            <person name="Nozaki H."/>
            <person name="Ogasawara N."/>
            <person name="Kohara Y."/>
            <person name="Kuroiwa T."/>
        </authorList>
    </citation>
    <scope>NUCLEOTIDE SEQUENCE [LARGE SCALE GENOMIC DNA]</scope>
    <source>
        <strain evidence="18 19">10D</strain>
    </source>
</reference>
<evidence type="ECO:0000256" key="9">
    <source>
        <dbReference type="ARBA" id="ARBA00023034"/>
    </source>
</evidence>
<dbReference type="KEGG" id="cme:CYME_CMT617C"/>
<dbReference type="InterPro" id="IPR056176">
    <property type="entry name" value="TPR_COPA_B"/>
</dbReference>
<dbReference type="Gramene" id="CMT617CT">
    <property type="protein sequence ID" value="CMT617CT"/>
    <property type="gene ID" value="CMT617C"/>
</dbReference>
<evidence type="ECO:0000256" key="2">
    <source>
        <dbReference type="ARBA" id="ARBA00010844"/>
    </source>
</evidence>
<feature type="repeat" description="WD" evidence="14">
    <location>
        <begin position="138"/>
        <end position="174"/>
    </location>
</feature>
<evidence type="ECO:0000313" key="18">
    <source>
        <dbReference type="EMBL" id="BAM83516.1"/>
    </source>
</evidence>
<dbReference type="RefSeq" id="XP_005539552.1">
    <property type="nucleotide sequence ID" value="XM_005539495.1"/>
</dbReference>
<dbReference type="GO" id="GO:0006886">
    <property type="term" value="P:intracellular protein transport"/>
    <property type="evidence" value="ECO:0007669"/>
    <property type="project" value="UniProtKB-UniRule"/>
</dbReference>
<proteinExistence type="inferred from homology"/>
<comment type="similarity">
    <text evidence="2 13">Belongs to the WD repeat COPB2 family.</text>
</comment>
<feature type="domain" description="COPA/B TPR" evidence="17">
    <location>
        <begin position="596"/>
        <end position="776"/>
    </location>
</feature>
<dbReference type="GeneID" id="16997903"/>
<feature type="repeat" description="WD" evidence="14">
    <location>
        <begin position="95"/>
        <end position="127"/>
    </location>
</feature>
<dbReference type="Proteomes" id="UP000007014">
    <property type="component" value="Chromosome 20"/>
</dbReference>
<dbReference type="SMART" id="SM00320">
    <property type="entry name" value="WD40"/>
    <property type="match status" value="6"/>
</dbReference>
<dbReference type="InterPro" id="IPR001680">
    <property type="entry name" value="WD40_rpt"/>
</dbReference>
<keyword evidence="4 13" id="KW-0963">Cytoplasm</keyword>
<dbReference type="InterPro" id="IPR006692">
    <property type="entry name" value="Beta-prop_COPA/B_2nd"/>
</dbReference>
<dbReference type="InterPro" id="IPR050844">
    <property type="entry name" value="Coatomer_complex_subunit"/>
</dbReference>
<keyword evidence="9 13" id="KW-0333">Golgi apparatus</keyword>
<feature type="region of interest" description="Disordered" evidence="15">
    <location>
        <begin position="797"/>
        <end position="905"/>
    </location>
</feature>
<dbReference type="GO" id="GO:0030126">
    <property type="term" value="C:COPI vesicle coat"/>
    <property type="evidence" value="ECO:0007669"/>
    <property type="project" value="TreeGrafter"/>
</dbReference>
<dbReference type="PROSITE" id="PS00678">
    <property type="entry name" value="WD_REPEATS_1"/>
    <property type="match status" value="1"/>
</dbReference>
<feature type="compositionally biased region" description="Basic and acidic residues" evidence="15">
    <location>
        <begin position="895"/>
        <end position="905"/>
    </location>
</feature>
<evidence type="ECO:0000259" key="16">
    <source>
        <dbReference type="Pfam" id="PF04053"/>
    </source>
</evidence>
<evidence type="ECO:0000256" key="4">
    <source>
        <dbReference type="ARBA" id="ARBA00022490"/>
    </source>
</evidence>
<dbReference type="Pfam" id="PF04053">
    <property type="entry name" value="B-prop_COPA_B_2nd"/>
    <property type="match status" value="1"/>
</dbReference>
<keyword evidence="5 14" id="KW-0853">WD repeat</keyword>
<dbReference type="GO" id="GO:0006888">
    <property type="term" value="P:endoplasmic reticulum to Golgi vesicle-mediated transport"/>
    <property type="evidence" value="ECO:0007669"/>
    <property type="project" value="TreeGrafter"/>
</dbReference>
<dbReference type="Gene3D" id="2.130.10.10">
    <property type="entry name" value="YVTN repeat-like/Quinoprotein amine dehydrogenase"/>
    <property type="match status" value="1"/>
</dbReference>
<keyword evidence="6" id="KW-0677">Repeat</keyword>
<keyword evidence="10 13" id="KW-0472">Membrane</keyword>
<keyword evidence="3 13" id="KW-0813">Transport</keyword>
<feature type="compositionally biased region" description="Polar residues" evidence="15">
    <location>
        <begin position="857"/>
        <end position="869"/>
    </location>
</feature>
<dbReference type="PANTHER" id="PTHR19876">
    <property type="entry name" value="COATOMER"/>
    <property type="match status" value="1"/>
</dbReference>
<dbReference type="Pfam" id="PF00400">
    <property type="entry name" value="WD40"/>
    <property type="match status" value="4"/>
</dbReference>
<sequence>MPLRLDPVKVAQVRSERVKGVELHSREPWVLVALYTGQVLIFDYDRCVALKQFEVSDQPVRCARFVERKNWVIAAADDLYVRVYNYNTMEKVCEFEAHQDYVRSIAVHPTRPLLLTASDDMAIKLWDWERNWNCTMVFEGHSHYVMQVVFNPKDPNTFASASLDCTVKIWSLSSPVPNMSLEGHRKGVNSVDYYPGNDKPFLISGGDDERAIVWDMQTRTPAQELVGHTANVSAVQFHPVRPLILTASEDGTVRVWNSNTYRLETMLSYGFERCWSLACLRSSSVIAIGCDLGTIVVRIGKDEPVYSMDQSGKVVFAKNNEIFFVALRQAQLDQVADGARVSAPLKEMGTTEIYPQRISHSPNGRFIAVCGDGEYMIYTALAWRNKSFGTGDELVWDNGPGEYAVREGNARVHVFNRMQKERAVIRAPFPIKAIYGGPLLGLGGEDCICFYDWASLQIVQRIDVAATNVLWSDTADLLAIITSDSFFVVRYNRSTVDAALEASQGVLGADGVDDAFSVLHEQADRIGTGRWSGECFVFCTHSGRLAFLVGTESTTIAHLDRQLYLMGYLPTDNRVYLVDRDLQIISYALLASIVQFKSYIQKGMLREALDLLQSIPHAEHNRLAQSLERAGYKQAALEVATDTDYRFELALTLNKLDLARSIAEQAPSETRWRQLSEAAMANNDLPLAEICMRNAHDASSLLLLQVARGDAAGLRDVASIALRAGESNTAFLAKLLLHDRQGCLDILIQSQRFPEAALFARSFIPSKLAETVQLWKKWLRSKGEDRAAERLVDPALHPERFPGVPRSPLADHGLADARNGTNSVSDEKTEANKRTQVNLVSDLPDVSQLALDPGSPVVSSTGTADAQRQSTDDELGRSPASAGPSSLEVARTRSVSHDSNWDVDF</sequence>
<dbReference type="Gene3D" id="1.25.40.470">
    <property type="match status" value="1"/>
</dbReference>
<name>M1UY38_CYAM1</name>
<evidence type="ECO:0000256" key="12">
    <source>
        <dbReference type="ARBA" id="ARBA00025536"/>
    </source>
</evidence>
<dbReference type="InterPro" id="IPR016453">
    <property type="entry name" value="COPB2"/>
</dbReference>
<dbReference type="GO" id="GO:0005198">
    <property type="term" value="F:structural molecule activity"/>
    <property type="evidence" value="ECO:0007669"/>
    <property type="project" value="UniProtKB-UniRule"/>
</dbReference>
<evidence type="ECO:0000256" key="13">
    <source>
        <dbReference type="PIRNR" id="PIRNR005567"/>
    </source>
</evidence>
<dbReference type="AlphaFoldDB" id="M1UY38"/>
<dbReference type="PRINTS" id="PR00320">
    <property type="entry name" value="GPROTEINBRPT"/>
</dbReference>
<dbReference type="GO" id="GO:0006891">
    <property type="term" value="P:intra-Golgi vesicle-mediated transport"/>
    <property type="evidence" value="ECO:0007669"/>
    <property type="project" value="TreeGrafter"/>
</dbReference>
<evidence type="ECO:0000256" key="3">
    <source>
        <dbReference type="ARBA" id="ARBA00022448"/>
    </source>
</evidence>
<keyword evidence="19" id="KW-1185">Reference proteome</keyword>
<evidence type="ECO:0000313" key="19">
    <source>
        <dbReference type="Proteomes" id="UP000007014"/>
    </source>
</evidence>
<reference evidence="18 19" key="2">
    <citation type="journal article" date="2007" name="BMC Biol.">
        <title>A 100%-complete sequence reveals unusually simple genomic features in the hot-spring red alga Cyanidioschyzon merolae.</title>
        <authorList>
            <person name="Nozaki H."/>
            <person name="Takano H."/>
            <person name="Misumi O."/>
            <person name="Terasawa K."/>
            <person name="Matsuzaki M."/>
            <person name="Maruyama S."/>
            <person name="Nishida K."/>
            <person name="Yagisawa F."/>
            <person name="Yoshida Y."/>
            <person name="Fujiwara T."/>
            <person name="Takio S."/>
            <person name="Tamura K."/>
            <person name="Chung S.J."/>
            <person name="Nakamura S."/>
            <person name="Kuroiwa H."/>
            <person name="Tanaka K."/>
            <person name="Sato N."/>
            <person name="Kuroiwa T."/>
        </authorList>
    </citation>
    <scope>NUCLEOTIDE SEQUENCE [LARGE SCALE GENOMIC DNA]</scope>
    <source>
        <strain evidence="18 19">10D</strain>
    </source>
</reference>
<evidence type="ECO:0000256" key="6">
    <source>
        <dbReference type="ARBA" id="ARBA00022737"/>
    </source>
</evidence>
<evidence type="ECO:0000256" key="8">
    <source>
        <dbReference type="ARBA" id="ARBA00022927"/>
    </source>
</evidence>